<evidence type="ECO:0000256" key="1">
    <source>
        <dbReference type="SAM" id="Coils"/>
    </source>
</evidence>
<proteinExistence type="predicted"/>
<keyword evidence="2" id="KW-0812">Transmembrane</keyword>
<keyword evidence="1" id="KW-0175">Coiled coil</keyword>
<organism evidence="3 4">
    <name type="scientific">Spiroplasma tabanidicola</name>
    <dbReference type="NCBI Taxonomy" id="324079"/>
    <lineage>
        <taxon>Bacteria</taxon>
        <taxon>Bacillati</taxon>
        <taxon>Mycoplasmatota</taxon>
        <taxon>Mollicutes</taxon>
        <taxon>Entomoplasmatales</taxon>
        <taxon>Spiroplasmataceae</taxon>
        <taxon>Spiroplasma</taxon>
    </lineage>
</organism>
<feature type="coiled-coil region" evidence="1">
    <location>
        <begin position="140"/>
        <end position="192"/>
    </location>
</feature>
<evidence type="ECO:0000256" key="2">
    <source>
        <dbReference type="SAM" id="Phobius"/>
    </source>
</evidence>
<accession>A0A6I6C8K8</accession>
<dbReference type="AlphaFoldDB" id="A0A6I6C8K8"/>
<keyword evidence="2" id="KW-0472">Membrane</keyword>
<reference evidence="3 4" key="1">
    <citation type="submission" date="2019-11" db="EMBL/GenBank/DDBJ databases">
        <title>Complete genome sequence of Spiroplasma tabanidicola TAUS-1 (DSM 22603).</title>
        <authorList>
            <person name="Huang C.-T."/>
            <person name="Lin Y.-C."/>
            <person name="Kuo C.-H."/>
        </authorList>
    </citation>
    <scope>NUCLEOTIDE SEQUENCE [LARGE SCALE GENOMIC DNA]</scope>
    <source>
        <strain evidence="3 4">TAUS-1</strain>
    </source>
</reference>
<name>A0A6I6C8K8_9MOLU</name>
<dbReference type="KEGG" id="stab:STABA_v1c04260"/>
<gene>
    <name evidence="3" type="ORF">STABA_v1c04260</name>
</gene>
<dbReference type="EMBL" id="CP046276">
    <property type="protein sequence ID" value="QGS51789.1"/>
    <property type="molecule type" value="Genomic_DNA"/>
</dbReference>
<evidence type="ECO:0000313" key="4">
    <source>
        <dbReference type="Proteomes" id="UP000424468"/>
    </source>
</evidence>
<evidence type="ECO:0000313" key="3">
    <source>
        <dbReference type="EMBL" id="QGS51789.1"/>
    </source>
</evidence>
<keyword evidence="2" id="KW-1133">Transmembrane helix</keyword>
<feature type="transmembrane region" description="Helical" evidence="2">
    <location>
        <begin position="20"/>
        <end position="39"/>
    </location>
</feature>
<dbReference type="RefSeq" id="WP_156006105.1">
    <property type="nucleotide sequence ID" value="NZ_CP046276.1"/>
</dbReference>
<dbReference type="Proteomes" id="UP000424468">
    <property type="component" value="Chromosome"/>
</dbReference>
<dbReference type="OrthoDB" id="398824at2"/>
<keyword evidence="4" id="KW-1185">Reference proteome</keyword>
<sequence>MFFADGESGGLFGGSSTTTTIIFAVIVLVIIIFIVISSITSKKAQKKEQAKRKKVVKEEIKNYLSQTQNQKNIKIEYEKVYARKGPEYKYRDVFDVIVQMYEPKTNELIKTAAYEVEGITTKADKKTYNTAWQVNKELDIEDTKKRIAIAEKKIKLSKEERKIMRAEEIVRSKELRANLKAEEAKIKETQAKQKANPSLRVPDEVKAATVKFIPKRNK</sequence>
<protein>
    <submittedName>
        <fullName evidence="3">Uncharacterized protein</fullName>
    </submittedName>
</protein>